<accession>A0A8C5LU68</accession>
<evidence type="ECO:0000313" key="2">
    <source>
        <dbReference type="Ensembl" id="ENSLLEP00000004460.1"/>
    </source>
</evidence>
<dbReference type="PANTHER" id="PTHR21301">
    <property type="entry name" value="REVERSE TRANSCRIPTASE"/>
    <property type="match status" value="1"/>
</dbReference>
<dbReference type="Proteomes" id="UP000694569">
    <property type="component" value="Unplaced"/>
</dbReference>
<dbReference type="InterPro" id="IPR000477">
    <property type="entry name" value="RT_dom"/>
</dbReference>
<dbReference type="PROSITE" id="PS50878">
    <property type="entry name" value="RT_POL"/>
    <property type="match status" value="1"/>
</dbReference>
<dbReference type="PANTHER" id="PTHR21301:SF12">
    <property type="match status" value="1"/>
</dbReference>
<sequence>MEIEVLSRGLKFAPTRKHDGFKALIDVKKFVRNLTLKKFFCKNPIENSNPIITTYVHTDLKTRSTFFPQFCKSSSMDMFEKLVIKDLEKINNKKNSVYGNRNYNNMSKKEREALKILKEDKNTIIKPADKGGGIVLMTKTKYIEECVRQLSDNNTYKIMKKDPTSDMKITLMALLNEGRINNILNKKEYEYLSINHPKIPTFYILPKLHKNRENPPGRPIISGIGSISSRLSEYIDIFLQPVVKNTRSYLKDTKDILNILIQHQWQDDFWLVTGDVASLYTIIQHFKGLQATSKFLEMDGKIPLEQRDFLIASIKWILHNNYFWFNQDFYIQVAGTAMGTRFAPSYANLFMAFWEETFLDDFLGAGLVTYRRYIDDVIFIWKGDEASLQFFLAFLNRNDFNIHLDFNYSKQEVVFLDLYIYIENATIKTRTFFKPVDVNSYIHFSSGHFSPWLNNIPKGQLMRLKRNCT</sequence>
<proteinExistence type="predicted"/>
<protein>
    <recommendedName>
        <fullName evidence="1">Reverse transcriptase domain-containing protein</fullName>
    </recommendedName>
</protein>
<evidence type="ECO:0000259" key="1">
    <source>
        <dbReference type="PROSITE" id="PS50878"/>
    </source>
</evidence>
<dbReference type="AlphaFoldDB" id="A0A8C5LU68"/>
<reference evidence="2" key="1">
    <citation type="submission" date="2025-08" db="UniProtKB">
        <authorList>
            <consortium name="Ensembl"/>
        </authorList>
    </citation>
    <scope>IDENTIFICATION</scope>
</reference>
<reference evidence="2" key="2">
    <citation type="submission" date="2025-09" db="UniProtKB">
        <authorList>
            <consortium name="Ensembl"/>
        </authorList>
    </citation>
    <scope>IDENTIFICATION</scope>
</reference>
<feature type="domain" description="Reverse transcriptase" evidence="1">
    <location>
        <begin position="186"/>
        <end position="438"/>
    </location>
</feature>
<dbReference type="Ensembl" id="ENSLLET00000004664.1">
    <property type="protein sequence ID" value="ENSLLEP00000004460.1"/>
    <property type="gene ID" value="ENSLLEG00000002877.1"/>
</dbReference>
<organism evidence="2 3">
    <name type="scientific">Leptobrachium leishanense</name>
    <name type="common">Leishan spiny toad</name>
    <dbReference type="NCBI Taxonomy" id="445787"/>
    <lineage>
        <taxon>Eukaryota</taxon>
        <taxon>Metazoa</taxon>
        <taxon>Chordata</taxon>
        <taxon>Craniata</taxon>
        <taxon>Vertebrata</taxon>
        <taxon>Euteleostomi</taxon>
        <taxon>Amphibia</taxon>
        <taxon>Batrachia</taxon>
        <taxon>Anura</taxon>
        <taxon>Pelobatoidea</taxon>
        <taxon>Megophryidae</taxon>
        <taxon>Leptobrachium</taxon>
    </lineage>
</organism>
<dbReference type="GeneTree" id="ENSGT00940000154669"/>
<dbReference type="OrthoDB" id="10026883at2759"/>
<keyword evidence="3" id="KW-1185">Reference proteome</keyword>
<name>A0A8C5LU68_9ANUR</name>
<evidence type="ECO:0000313" key="3">
    <source>
        <dbReference type="Proteomes" id="UP000694569"/>
    </source>
</evidence>